<dbReference type="Pfam" id="PF04930">
    <property type="entry name" value="FUN14"/>
    <property type="match status" value="1"/>
</dbReference>
<dbReference type="GO" id="GO:0005741">
    <property type="term" value="C:mitochondrial outer membrane"/>
    <property type="evidence" value="ECO:0007669"/>
    <property type="project" value="UniProtKB-SubCell"/>
</dbReference>
<evidence type="ECO:0000256" key="3">
    <source>
        <dbReference type="ARBA" id="ARBA00022692"/>
    </source>
</evidence>
<keyword evidence="4 6" id="KW-1133">Transmembrane helix</keyword>
<comment type="subcellular location">
    <subcellularLocation>
        <location evidence="1">Mitochondrion outer membrane</location>
        <topology evidence="1">Multi-pass membrane protein</topology>
    </subcellularLocation>
</comment>
<dbReference type="Proteomes" id="UP001626550">
    <property type="component" value="Unassembled WGS sequence"/>
</dbReference>
<dbReference type="PANTHER" id="PTHR21346">
    <property type="entry name" value="FUN14 DOMAIN CONTAINING"/>
    <property type="match status" value="1"/>
</dbReference>
<dbReference type="EMBL" id="JBJKFK010001279">
    <property type="protein sequence ID" value="KAL3313527.1"/>
    <property type="molecule type" value="Genomic_DNA"/>
</dbReference>
<comment type="similarity">
    <text evidence="2">Belongs to the FUN14 family.</text>
</comment>
<keyword evidence="8" id="KW-1185">Reference proteome</keyword>
<protein>
    <submittedName>
        <fullName evidence="7">FUN14 domain-containing protein 1</fullName>
    </submittedName>
</protein>
<evidence type="ECO:0000256" key="2">
    <source>
        <dbReference type="ARBA" id="ARBA00009160"/>
    </source>
</evidence>
<dbReference type="InterPro" id="IPR007014">
    <property type="entry name" value="FUN14"/>
</dbReference>
<feature type="transmembrane region" description="Helical" evidence="6">
    <location>
        <begin position="53"/>
        <end position="75"/>
    </location>
</feature>
<keyword evidence="5 6" id="KW-0472">Membrane</keyword>
<dbReference type="AlphaFoldDB" id="A0ABD2Q303"/>
<sequence>MSNSVSIDESSVLKKVEDKLNQLKKLPRSQQVMIGSGVGAMIGYSAAKLGKSAAFTIGFSIIAMQLSAQMGFISIDWRKLRSASQDAMENSPWTDRKEPIINKIKQMWDENKVVLGSFGGGFLVGMSFS</sequence>
<comment type="caution">
    <text evidence="7">The sequence shown here is derived from an EMBL/GenBank/DDBJ whole genome shotgun (WGS) entry which is preliminary data.</text>
</comment>
<evidence type="ECO:0000313" key="8">
    <source>
        <dbReference type="Proteomes" id="UP001626550"/>
    </source>
</evidence>
<evidence type="ECO:0000256" key="5">
    <source>
        <dbReference type="ARBA" id="ARBA00023136"/>
    </source>
</evidence>
<evidence type="ECO:0000256" key="1">
    <source>
        <dbReference type="ARBA" id="ARBA00004374"/>
    </source>
</evidence>
<organism evidence="7 8">
    <name type="scientific">Cichlidogyrus casuarinus</name>
    <dbReference type="NCBI Taxonomy" id="1844966"/>
    <lineage>
        <taxon>Eukaryota</taxon>
        <taxon>Metazoa</taxon>
        <taxon>Spiralia</taxon>
        <taxon>Lophotrochozoa</taxon>
        <taxon>Platyhelminthes</taxon>
        <taxon>Monogenea</taxon>
        <taxon>Monopisthocotylea</taxon>
        <taxon>Dactylogyridea</taxon>
        <taxon>Ancyrocephalidae</taxon>
        <taxon>Cichlidogyrus</taxon>
    </lineage>
</organism>
<accession>A0ABD2Q303</accession>
<name>A0ABD2Q303_9PLAT</name>
<evidence type="ECO:0000313" key="7">
    <source>
        <dbReference type="EMBL" id="KAL3313527.1"/>
    </source>
</evidence>
<gene>
    <name evidence="7" type="primary">FUNDC1</name>
    <name evidence="7" type="ORF">Ciccas_007876</name>
</gene>
<dbReference type="PANTHER" id="PTHR21346:SF0">
    <property type="entry name" value="RE45833P"/>
    <property type="match status" value="1"/>
</dbReference>
<keyword evidence="3 6" id="KW-0812">Transmembrane</keyword>
<evidence type="ECO:0000256" key="4">
    <source>
        <dbReference type="ARBA" id="ARBA00022989"/>
    </source>
</evidence>
<proteinExistence type="inferred from homology"/>
<evidence type="ECO:0000256" key="6">
    <source>
        <dbReference type="SAM" id="Phobius"/>
    </source>
</evidence>
<reference evidence="7 8" key="1">
    <citation type="submission" date="2024-11" db="EMBL/GenBank/DDBJ databases">
        <title>Adaptive evolution of stress response genes in parasites aligns with host niche diversity.</title>
        <authorList>
            <person name="Hahn C."/>
            <person name="Resl P."/>
        </authorList>
    </citation>
    <scope>NUCLEOTIDE SEQUENCE [LARGE SCALE GENOMIC DNA]</scope>
    <source>
        <strain evidence="7">EGGRZ-B1_66</strain>
        <tissue evidence="7">Body</tissue>
    </source>
</reference>